<feature type="region of interest" description="Disordered" evidence="1">
    <location>
        <begin position="133"/>
        <end position="184"/>
    </location>
</feature>
<dbReference type="AlphaFoldDB" id="J0DAW8"/>
<name>J0DAW8_AURST</name>
<evidence type="ECO:0000256" key="1">
    <source>
        <dbReference type="SAM" id="MobiDB-lite"/>
    </source>
</evidence>
<reference evidence="3" key="1">
    <citation type="journal article" date="2012" name="Science">
        <title>The Paleozoic origin of enzymatic lignin decomposition reconstructed from 31 fungal genomes.</title>
        <authorList>
            <person name="Floudas D."/>
            <person name="Binder M."/>
            <person name="Riley R."/>
            <person name="Barry K."/>
            <person name="Blanchette R.A."/>
            <person name="Henrissat B."/>
            <person name="Martinez A.T."/>
            <person name="Otillar R."/>
            <person name="Spatafora J.W."/>
            <person name="Yadav J.S."/>
            <person name="Aerts A."/>
            <person name="Benoit I."/>
            <person name="Boyd A."/>
            <person name="Carlson A."/>
            <person name="Copeland A."/>
            <person name="Coutinho P.M."/>
            <person name="de Vries R.P."/>
            <person name="Ferreira P."/>
            <person name="Findley K."/>
            <person name="Foster B."/>
            <person name="Gaskell J."/>
            <person name="Glotzer D."/>
            <person name="Gorecki P."/>
            <person name="Heitman J."/>
            <person name="Hesse C."/>
            <person name="Hori C."/>
            <person name="Igarashi K."/>
            <person name="Jurgens J.A."/>
            <person name="Kallen N."/>
            <person name="Kersten P."/>
            <person name="Kohler A."/>
            <person name="Kuees U."/>
            <person name="Kumar T.K.A."/>
            <person name="Kuo A."/>
            <person name="LaButti K."/>
            <person name="Larrondo L.F."/>
            <person name="Lindquist E."/>
            <person name="Ling A."/>
            <person name="Lombard V."/>
            <person name="Lucas S."/>
            <person name="Lundell T."/>
            <person name="Martin R."/>
            <person name="McLaughlin D.J."/>
            <person name="Morgenstern I."/>
            <person name="Morin E."/>
            <person name="Murat C."/>
            <person name="Nagy L.G."/>
            <person name="Nolan M."/>
            <person name="Ohm R.A."/>
            <person name="Patyshakuliyeva A."/>
            <person name="Rokas A."/>
            <person name="Ruiz-Duenas F.J."/>
            <person name="Sabat G."/>
            <person name="Salamov A."/>
            <person name="Samejima M."/>
            <person name="Schmutz J."/>
            <person name="Slot J.C."/>
            <person name="St John F."/>
            <person name="Stenlid J."/>
            <person name="Sun H."/>
            <person name="Sun S."/>
            <person name="Syed K."/>
            <person name="Tsang A."/>
            <person name="Wiebenga A."/>
            <person name="Young D."/>
            <person name="Pisabarro A."/>
            <person name="Eastwood D.C."/>
            <person name="Martin F."/>
            <person name="Cullen D."/>
            <person name="Grigoriev I.V."/>
            <person name="Hibbett D.S."/>
        </authorList>
    </citation>
    <scope>NUCLEOTIDE SEQUENCE [LARGE SCALE GENOMIC DNA]</scope>
    <source>
        <strain evidence="3">TFB10046</strain>
    </source>
</reference>
<dbReference type="EMBL" id="JH687837">
    <property type="protein sequence ID" value="EJD37635.1"/>
    <property type="molecule type" value="Genomic_DNA"/>
</dbReference>
<protein>
    <submittedName>
        <fullName evidence="2">Uncharacterized protein</fullName>
    </submittedName>
</protein>
<gene>
    <name evidence="2" type="ORF">AURDEDRAFT_173298</name>
</gene>
<evidence type="ECO:0000313" key="2">
    <source>
        <dbReference type="EMBL" id="EJD37635.1"/>
    </source>
</evidence>
<dbReference type="KEGG" id="adl:AURDEDRAFT_173298"/>
<sequence length="373" mass="41280">MAPNDGATKYLAPPVGDDCFTYHPDTGLLVEGVPRCHKAQLLEYLAIVDPGPALTAKGKPRKRQPPRPQDQSVEFYRAQMAHYAVTNDTGAAPTLQVAKRLLGESSLEVPKSVQDSEAKLKALYTYLNNGLRRNRGLPVEPNAEPGPKKRQREDEPVLGDSNAMPSVKRQKNEPEPANGGSRVDLKTMSGSYLLSAVVTVAEKDGGDDPLVFDKGFLLKLALSPQRSHLWGYCNFGAFYGYLRSTSDLDSPDGVIRFHWCGVDTQNEDGTFGPGNTCTIEFLPDGTLKGTLNASAECQSGSAISFSAPIAFTGRRLKSKKREDVDELKNRYRRLYANQFQDGEDYTVSFDRWLRESEFASDTEEDDDFNFSDY</sequence>
<dbReference type="eggNOG" id="ENOG502SS7G">
    <property type="taxonomic scope" value="Eukaryota"/>
</dbReference>
<dbReference type="OrthoDB" id="4121058at2759"/>
<evidence type="ECO:0000313" key="3">
    <source>
        <dbReference type="Proteomes" id="UP000006514"/>
    </source>
</evidence>
<keyword evidence="3" id="KW-1185">Reference proteome</keyword>
<accession>J0DAW8</accession>
<proteinExistence type="predicted"/>
<dbReference type="InParanoid" id="J0DAW8"/>
<organism evidence="2 3">
    <name type="scientific">Auricularia subglabra (strain TFB-10046 / SS5)</name>
    <name type="common">White-rot fungus</name>
    <name type="synonym">Auricularia delicata (strain TFB10046)</name>
    <dbReference type="NCBI Taxonomy" id="717982"/>
    <lineage>
        <taxon>Eukaryota</taxon>
        <taxon>Fungi</taxon>
        <taxon>Dikarya</taxon>
        <taxon>Basidiomycota</taxon>
        <taxon>Agaricomycotina</taxon>
        <taxon>Agaricomycetes</taxon>
        <taxon>Auriculariales</taxon>
        <taxon>Auriculariaceae</taxon>
        <taxon>Auricularia</taxon>
    </lineage>
</organism>
<dbReference type="Proteomes" id="UP000006514">
    <property type="component" value="Unassembled WGS sequence"/>
</dbReference>